<evidence type="ECO:0000313" key="2">
    <source>
        <dbReference type="Proteomes" id="UP001050975"/>
    </source>
</evidence>
<dbReference type="Proteomes" id="UP001050975">
    <property type="component" value="Unassembled WGS sequence"/>
</dbReference>
<proteinExistence type="predicted"/>
<dbReference type="AlphaFoldDB" id="A0AAV3XKI2"/>
<sequence length="76" mass="8996">MPTPQEFQTLVGWARPSLVQFSYTHLLKSQITKVSLKNLARELEIVARNPVSQSQITKVYLKNRRQRTRDRSKKLW</sequence>
<reference evidence="1" key="1">
    <citation type="submission" date="2019-10" db="EMBL/GenBank/DDBJ databases">
        <title>Draft genome sequece of Microseira wollei NIES-4236.</title>
        <authorList>
            <person name="Yamaguchi H."/>
            <person name="Suzuki S."/>
            <person name="Kawachi M."/>
        </authorList>
    </citation>
    <scope>NUCLEOTIDE SEQUENCE</scope>
    <source>
        <strain evidence="1">NIES-4236</strain>
    </source>
</reference>
<comment type="caution">
    <text evidence="1">The sequence shown here is derived from an EMBL/GenBank/DDBJ whole genome shotgun (WGS) entry which is preliminary data.</text>
</comment>
<name>A0AAV3XKI2_9CYAN</name>
<keyword evidence="2" id="KW-1185">Reference proteome</keyword>
<evidence type="ECO:0000313" key="1">
    <source>
        <dbReference type="EMBL" id="GET40942.1"/>
    </source>
</evidence>
<dbReference type="EMBL" id="BLAY01000104">
    <property type="protein sequence ID" value="GET40942.1"/>
    <property type="molecule type" value="Genomic_DNA"/>
</dbReference>
<gene>
    <name evidence="1" type="ORF">MiSe_57540</name>
</gene>
<accession>A0AAV3XKI2</accession>
<organism evidence="1 2">
    <name type="scientific">Microseira wollei NIES-4236</name>
    <dbReference type="NCBI Taxonomy" id="2530354"/>
    <lineage>
        <taxon>Bacteria</taxon>
        <taxon>Bacillati</taxon>
        <taxon>Cyanobacteriota</taxon>
        <taxon>Cyanophyceae</taxon>
        <taxon>Oscillatoriophycideae</taxon>
        <taxon>Aerosakkonematales</taxon>
        <taxon>Aerosakkonemataceae</taxon>
        <taxon>Microseira</taxon>
    </lineage>
</organism>
<protein>
    <submittedName>
        <fullName evidence="1">Uncharacterized protein</fullName>
    </submittedName>
</protein>
<dbReference type="RefSeq" id="WP_226587169.1">
    <property type="nucleotide sequence ID" value="NZ_BLAY01000104.1"/>
</dbReference>